<organism evidence="3 4">
    <name type="scientific">Biomphalaria pfeifferi</name>
    <name type="common">Bloodfluke planorb</name>
    <name type="synonym">Freshwater snail</name>
    <dbReference type="NCBI Taxonomy" id="112525"/>
    <lineage>
        <taxon>Eukaryota</taxon>
        <taxon>Metazoa</taxon>
        <taxon>Spiralia</taxon>
        <taxon>Lophotrochozoa</taxon>
        <taxon>Mollusca</taxon>
        <taxon>Gastropoda</taxon>
        <taxon>Heterobranchia</taxon>
        <taxon>Euthyneura</taxon>
        <taxon>Panpulmonata</taxon>
        <taxon>Hygrophila</taxon>
        <taxon>Lymnaeoidea</taxon>
        <taxon>Planorbidae</taxon>
        <taxon>Biomphalaria</taxon>
    </lineage>
</organism>
<feature type="signal peptide" evidence="2">
    <location>
        <begin position="1"/>
        <end position="32"/>
    </location>
</feature>
<evidence type="ECO:0000313" key="4">
    <source>
        <dbReference type="Proteomes" id="UP001233172"/>
    </source>
</evidence>
<accession>A0AAD8BAW2</accession>
<feature type="transmembrane region" description="Helical" evidence="1">
    <location>
        <begin position="186"/>
        <end position="213"/>
    </location>
</feature>
<keyword evidence="2" id="KW-0732">Signal</keyword>
<reference evidence="3" key="2">
    <citation type="submission" date="2023-04" db="EMBL/GenBank/DDBJ databases">
        <authorList>
            <person name="Bu L."/>
            <person name="Lu L."/>
            <person name="Laidemitt M.R."/>
            <person name="Zhang S.M."/>
            <person name="Mutuku M."/>
            <person name="Mkoji G."/>
            <person name="Steinauer M."/>
            <person name="Loker E.S."/>
        </authorList>
    </citation>
    <scope>NUCLEOTIDE SEQUENCE</scope>
    <source>
        <strain evidence="3">KasaAsao</strain>
        <tissue evidence="3">Whole Snail</tissue>
    </source>
</reference>
<reference evidence="3" key="1">
    <citation type="journal article" date="2023" name="PLoS Negl. Trop. Dis.">
        <title>A genome sequence for Biomphalaria pfeifferi, the major vector snail for the human-infecting parasite Schistosoma mansoni.</title>
        <authorList>
            <person name="Bu L."/>
            <person name="Lu L."/>
            <person name="Laidemitt M.R."/>
            <person name="Zhang S.M."/>
            <person name="Mutuku M."/>
            <person name="Mkoji G."/>
            <person name="Steinauer M."/>
            <person name="Loker E.S."/>
        </authorList>
    </citation>
    <scope>NUCLEOTIDE SEQUENCE</scope>
    <source>
        <strain evidence="3">KasaAsao</strain>
    </source>
</reference>
<proteinExistence type="predicted"/>
<dbReference type="AlphaFoldDB" id="A0AAD8BAW2"/>
<feature type="non-terminal residue" evidence="3">
    <location>
        <position position="1"/>
    </location>
</feature>
<sequence length="232" mass="25745">FKKIRRTAKGGPEMVFILLLLVSLEFVSNGNTQSLPQLNFQFVTLNPLEEGLDVHLEEELDHILFSFMCKFSGNKFTVRISPSQGATNLIDDSLGFTNKTEGAVPCLLGDTPASITCNDPSFCQLGNTCRATVRSVCEKYQDRNRWMMTQAVDITLDQEDGEILVTKCFTVCEPTSEEVEIKPKGYGISVVTLTIIVVSVMVTPVCVVTALVLGKLKYASYLKDIEKKRSQM</sequence>
<protein>
    <submittedName>
        <fullName evidence="3">Uncharacterized protein</fullName>
    </submittedName>
</protein>
<keyword evidence="1" id="KW-0812">Transmembrane</keyword>
<dbReference type="Proteomes" id="UP001233172">
    <property type="component" value="Unassembled WGS sequence"/>
</dbReference>
<dbReference type="EMBL" id="JASAOG010000112">
    <property type="protein sequence ID" value="KAK0050603.1"/>
    <property type="molecule type" value="Genomic_DNA"/>
</dbReference>
<gene>
    <name evidence="3" type="ORF">Bpfe_019940</name>
</gene>
<keyword evidence="1" id="KW-0472">Membrane</keyword>
<evidence type="ECO:0000313" key="3">
    <source>
        <dbReference type="EMBL" id="KAK0050603.1"/>
    </source>
</evidence>
<feature type="chain" id="PRO_5042259325" evidence="2">
    <location>
        <begin position="33"/>
        <end position="232"/>
    </location>
</feature>
<evidence type="ECO:0000256" key="2">
    <source>
        <dbReference type="SAM" id="SignalP"/>
    </source>
</evidence>
<evidence type="ECO:0000256" key="1">
    <source>
        <dbReference type="SAM" id="Phobius"/>
    </source>
</evidence>
<keyword evidence="1" id="KW-1133">Transmembrane helix</keyword>
<comment type="caution">
    <text evidence="3">The sequence shown here is derived from an EMBL/GenBank/DDBJ whole genome shotgun (WGS) entry which is preliminary data.</text>
</comment>
<feature type="non-terminal residue" evidence="3">
    <location>
        <position position="232"/>
    </location>
</feature>
<keyword evidence="4" id="KW-1185">Reference proteome</keyword>
<name>A0AAD8BAW2_BIOPF</name>